<evidence type="ECO:0000313" key="5">
    <source>
        <dbReference type="Proteomes" id="UP000830088"/>
    </source>
</evidence>
<dbReference type="Pfam" id="PF05919">
    <property type="entry name" value="Mitovir_RNA_pol"/>
    <property type="match status" value="1"/>
</dbReference>
<dbReference type="GO" id="GO:0003968">
    <property type="term" value="F:RNA-directed RNA polymerase activity"/>
    <property type="evidence" value="ECO:0007669"/>
    <property type="project" value="UniProtKB-KW"/>
</dbReference>
<keyword evidence="1 4" id="KW-0696">RNA-directed RNA polymerase</keyword>
<dbReference type="RefSeq" id="YP_010799955.1">
    <property type="nucleotide sequence ID" value="NC_076713.1"/>
</dbReference>
<sequence>MIVNTMVQLAASRLRKGVYKGKWAARRRNSDIALLNADRMSRVSRTTSKHPFFIPKTNTKMNEEKFLQISAILRQFVIMIFGEHASPYKRILFTLFGDLDRLFSSSQSDFCIVSARLFNWFRVYALSGRDDQGDIPTDAWDAPVNSPEELTAVMYYLRNEKDKEIRIGIIRATLSILSMYKVIVVPTFPSIDSITGKFTGLDEEGSFINIHRALTALGVDWSKTPQEFKRLCRSSKFHESMSAGPNGHAVWASHIDAYILARSKPLFDSIQRLSDILGLKQVSERLLACVTTFHNSHLGGQLEENGRHSKLHVLFEKGVKCRVIAIGDYFSQCVLTPFHELLAGILKALPNDCTFDQEAGFNRVLELSKVSSELYSIDLSKATDRLPLKLQRRLMELLVGDDLIAELWAYILADRDFVTDTGHKVRYAVGQPMGFKSSFPALALLHHVIVSDAALKAGVENFRDYVILGDDIVIASEVVAKEYMSSMESLGMVLSPNKSVIPVVEGIKGAEFCSRLALNGREVTPLPVNAILQSMYNQSSIPSLWETLRKRELFVGQDIWTFMSIFLPLRDLEYLAILNALPSEISGLIRALPFSGYDEWSEGNLKAKGFSMSDFVNFYYFVLVSEAIAKIDAAVKRTANLVSILAAEPATRPEDFVHEDLRGSVAALERIVASQIKVQGEEARIHPIQDVLREIGSRVTSVLNLFTGSSVDYKSLVNSPLLGSLHFSLDQKAKYVPVPNSVFGDRWVIEKALRLLVDALTKEDKRVTTYTGSIMGVTHLWMVKVTLGDKLVVAPHVPKLSGISTGGTTRLLELKKSSALGMLKAKK</sequence>
<dbReference type="InterPro" id="IPR043502">
    <property type="entry name" value="DNA/RNA_pol_sf"/>
</dbReference>
<dbReference type="PANTHER" id="PTHR34456">
    <property type="entry name" value="MITOVIRUS RNA-DEPENDENT RNA POLYMERASE"/>
    <property type="match status" value="1"/>
</dbReference>
<dbReference type="PANTHER" id="PTHR34456:SF13">
    <property type="entry name" value="REVERSE TRANSCRIPTASE DOMAIN-CONTAINING PROTEIN"/>
    <property type="match status" value="1"/>
</dbReference>
<dbReference type="GeneID" id="80538406"/>
<evidence type="ECO:0000256" key="2">
    <source>
        <dbReference type="ARBA" id="ARBA00022679"/>
    </source>
</evidence>
<protein>
    <submittedName>
        <fullName evidence="4">RNA-dependent RNA polymerase</fullName>
        <ecNumber evidence="4">2.7.7.48</ecNumber>
    </submittedName>
</protein>
<dbReference type="EMBL" id="MN043682">
    <property type="protein sequence ID" value="QDM55307.1"/>
    <property type="molecule type" value="Genomic_RNA"/>
</dbReference>
<dbReference type="EC" id="2.7.7.48" evidence="4"/>
<keyword evidence="3 4" id="KW-0548">Nucleotidyltransferase</keyword>
<keyword evidence="5" id="KW-1185">Reference proteome</keyword>
<keyword evidence="2 4" id="KW-0808">Transferase</keyword>
<dbReference type="SUPFAM" id="SSF56672">
    <property type="entry name" value="DNA/RNA polymerases"/>
    <property type="match status" value="1"/>
</dbReference>
<dbReference type="InterPro" id="IPR008686">
    <property type="entry name" value="RNA_pol_mitovir"/>
</dbReference>
<organism evidence="4 5">
    <name type="scientific">Geopora sumneriana mitovirus 1</name>
    <dbReference type="NCBI Taxonomy" id="2596746"/>
    <lineage>
        <taxon>Viruses</taxon>
        <taxon>Riboviria</taxon>
        <taxon>Orthornavirae</taxon>
        <taxon>Lenarviricota</taxon>
        <taxon>Howeltoviricetes</taxon>
        <taxon>Cryppavirales</taxon>
        <taxon>Mitoviridae</taxon>
        <taxon>Triamitovirus</taxon>
        <taxon>Triamitovirus gesu1</taxon>
    </lineage>
</organism>
<evidence type="ECO:0000256" key="3">
    <source>
        <dbReference type="ARBA" id="ARBA00022695"/>
    </source>
</evidence>
<name>A0ABX5WXU0_9VIRU</name>
<evidence type="ECO:0000256" key="1">
    <source>
        <dbReference type="ARBA" id="ARBA00022484"/>
    </source>
</evidence>
<dbReference type="Proteomes" id="UP000830088">
    <property type="component" value="Segment"/>
</dbReference>
<reference evidence="4" key="1">
    <citation type="journal article" date="2019" name="Arch. Virol.">
        <title>Complete genome sequence of a novel mitovirus from the ectomycorrhizal fungus Geopora sumneriana.</title>
        <authorList>
            <person name="Sahin E."/>
            <person name="Akata I."/>
        </authorList>
    </citation>
    <scope>NUCLEOTIDE SEQUENCE</scope>
    <source>
        <strain evidence="4">ANK</strain>
    </source>
</reference>
<evidence type="ECO:0000313" key="4">
    <source>
        <dbReference type="EMBL" id="QDM55307.1"/>
    </source>
</evidence>
<accession>A0ABX5WXU0</accession>
<proteinExistence type="predicted"/>